<dbReference type="PATRIC" id="fig|1367477.3.peg.4623"/>
<gene>
    <name evidence="2" type="ORF">N288_23165</name>
</gene>
<dbReference type="STRING" id="1367477.N288_23165"/>
<evidence type="ECO:0000256" key="1">
    <source>
        <dbReference type="SAM" id="Coils"/>
    </source>
</evidence>
<organism evidence="2 3">
    <name type="scientific">Bacillus infantis NRRL B-14911</name>
    <dbReference type="NCBI Taxonomy" id="1367477"/>
    <lineage>
        <taxon>Bacteria</taxon>
        <taxon>Bacillati</taxon>
        <taxon>Bacillota</taxon>
        <taxon>Bacilli</taxon>
        <taxon>Bacillales</taxon>
        <taxon>Bacillaceae</taxon>
        <taxon>Bacillus</taxon>
    </lineage>
</organism>
<dbReference type="Proteomes" id="UP000017805">
    <property type="component" value="Chromosome"/>
</dbReference>
<dbReference type="RefSeq" id="WP_022544469.1">
    <property type="nucleotide sequence ID" value="NC_022524.1"/>
</dbReference>
<reference evidence="2 3" key="1">
    <citation type="submission" date="2013-07" db="EMBL/GenBank/DDBJ databases">
        <title>Complete genome sequence of Bacillus infantis NRRL B-14911 that has potential to induce cardiac disease by antigenic mimicry.</title>
        <authorList>
            <person name="Massilamany C."/>
            <person name="Smith T.P.L."/>
            <person name="Loy J.D."/>
            <person name="Barletta R."/>
            <person name="Reddy J."/>
        </authorList>
    </citation>
    <scope>NUCLEOTIDE SEQUENCE [LARGE SCALE GENOMIC DNA]</scope>
    <source>
        <strain evidence="2 3">NRRL B-14911</strain>
    </source>
</reference>
<name>U5LIL3_9BACI</name>
<keyword evidence="1" id="KW-0175">Coiled coil</keyword>
<dbReference type="OrthoDB" id="2446958at2"/>
<dbReference type="AlphaFoldDB" id="U5LIL3"/>
<protein>
    <submittedName>
        <fullName evidence="2">Uncharacterized protein</fullName>
    </submittedName>
</protein>
<dbReference type="HOGENOM" id="CLU_487176_0_0_9"/>
<feature type="coiled-coil region" evidence="1">
    <location>
        <begin position="12"/>
        <end position="60"/>
    </location>
</feature>
<dbReference type="EMBL" id="CP006643">
    <property type="protein sequence ID" value="AGX06472.1"/>
    <property type="molecule type" value="Genomic_DNA"/>
</dbReference>
<keyword evidence="3" id="KW-1185">Reference proteome</keyword>
<evidence type="ECO:0000313" key="3">
    <source>
        <dbReference type="Proteomes" id="UP000017805"/>
    </source>
</evidence>
<dbReference type="KEGG" id="bif:N288_23165"/>
<evidence type="ECO:0000313" key="2">
    <source>
        <dbReference type="EMBL" id="AGX06472.1"/>
    </source>
</evidence>
<accession>U5LIL3</accession>
<proteinExistence type="predicted"/>
<sequence length="551" mass="65295">MVSKDSILQVLGRDLDTLIKSYENQITQLRRENQSLLSKKKELERENQDLQTQVLRSSRVQVDIRDEEFFQSLFSQMINGISCELIDKWFLSSTEMTSYILLLTLKNMVQDQDYEMSRYIIDCLAHNQAPLFYESKQNDDIFEEILIMIFLNDNQDINSQFDELLMSALDLLKLLHKTTKKKLIIDFVKDYLADLTDNIFYLNEPLIMTNFLRVCFVYHLIDELREILTYMLKIEWGFLDSKLSKEEFTFLLWYSYLFNLDQELLEKAVFSMKWFQNSKDLSLYYYLQDCLNQKISHKKSTFKLKKQELQASRLLINVEIEEIVAKIEKELIAFAPKPNRAPLYDSNLRVVKDNYFDTVIKQIGLKEKLMTLPLYQSINDNFASKYLQVMVWMSEDGRAAYLSEKHLREIKKQYYPVKPKVKEYSMPIVKQMTTPATTKISDKFKWPNTDIGEKTHAEELDDTKLNEHSALKLMGYQITGLTRDKRWSILKNAVPTLGLKKVATIIAYNVKLRKGQKNGMNKFQYAITEWEHDLKKLKETYYKKDFKWPIS</sequence>